<accession>A9E0K2</accession>
<dbReference type="HOGENOM" id="CLU_076074_0_0_10"/>
<reference evidence="1 2" key="1">
    <citation type="journal article" date="2011" name="J. Bacteriol.">
        <title>Genome sequence of the algicidal bacterium Kordia algicida OT-1.</title>
        <authorList>
            <person name="Lee H.S."/>
            <person name="Kang S.G."/>
            <person name="Kwon K.K."/>
            <person name="Lee J.H."/>
            <person name="Kim S.J."/>
        </authorList>
    </citation>
    <scope>NUCLEOTIDE SEQUENCE [LARGE SCALE GENOMIC DNA]</scope>
    <source>
        <strain evidence="1 2">OT-1</strain>
    </source>
</reference>
<keyword evidence="2" id="KW-1185">Reference proteome</keyword>
<gene>
    <name evidence="1" type="ORF">KAOT1_05727</name>
</gene>
<dbReference type="OrthoDB" id="8442303at2"/>
<dbReference type="Proteomes" id="UP000002945">
    <property type="component" value="Unassembled WGS sequence"/>
</dbReference>
<sequence>MAKRLPTEFAINMNLHKMMILQQSELEYVNQQNYFDEYSPCHLYFVCKRPRLTIDPGFFKIDDKSISLKLRIHYPDKVKEHQLNFYNNLGTTDAKLESEYPYSKFKVITDKGVWCDAKVSPFVQMYELNFDSSFLDMDVLYIGQSYGVDGARTAPDRLKEHSTLQGIYAEAISNNPDSEIWLALASFNQINVMMMDGRTKFTKEELEEDKMRMMHVYNRLNWEGINEQQKINFTEASLIKYFQPPYNKIYKNTFPNPAHKTYSECYELDINSVGIEMHTTEMINCKMYSEAVEKSHYHYKKFLLHSPEERKSMFEIP</sequence>
<comment type="caution">
    <text evidence="1">The sequence shown here is derived from an EMBL/GenBank/DDBJ whole genome shotgun (WGS) entry which is preliminary data.</text>
</comment>
<dbReference type="EMBL" id="ABIB01000006">
    <property type="protein sequence ID" value="EDP95879.1"/>
    <property type="molecule type" value="Genomic_DNA"/>
</dbReference>
<protein>
    <submittedName>
        <fullName evidence="1">Uncharacterized protein</fullName>
    </submittedName>
</protein>
<dbReference type="eggNOG" id="ENOG5030D4X">
    <property type="taxonomic scope" value="Bacteria"/>
</dbReference>
<proteinExistence type="predicted"/>
<dbReference type="AlphaFoldDB" id="A9E0K2"/>
<evidence type="ECO:0000313" key="1">
    <source>
        <dbReference type="EMBL" id="EDP95879.1"/>
    </source>
</evidence>
<evidence type="ECO:0000313" key="2">
    <source>
        <dbReference type="Proteomes" id="UP000002945"/>
    </source>
</evidence>
<name>A9E0K2_9FLAO</name>
<dbReference type="RefSeq" id="WP_007093714.1">
    <property type="nucleotide sequence ID" value="NZ_DS544873.1"/>
</dbReference>
<organism evidence="1 2">
    <name type="scientific">Kordia algicida OT-1</name>
    <dbReference type="NCBI Taxonomy" id="391587"/>
    <lineage>
        <taxon>Bacteria</taxon>
        <taxon>Pseudomonadati</taxon>
        <taxon>Bacteroidota</taxon>
        <taxon>Flavobacteriia</taxon>
        <taxon>Flavobacteriales</taxon>
        <taxon>Flavobacteriaceae</taxon>
        <taxon>Kordia</taxon>
    </lineage>
</organism>